<evidence type="ECO:0000259" key="1">
    <source>
        <dbReference type="Pfam" id="PF08241"/>
    </source>
</evidence>
<proteinExistence type="predicted"/>
<dbReference type="InterPro" id="IPR013216">
    <property type="entry name" value="Methyltransf_11"/>
</dbReference>
<dbReference type="AlphaFoldDB" id="A0A381NP77"/>
<dbReference type="PANTHER" id="PTHR43036">
    <property type="entry name" value="OSJNBB0011N17.9 PROTEIN"/>
    <property type="match status" value="1"/>
</dbReference>
<dbReference type="EMBL" id="UINC01000441">
    <property type="protein sequence ID" value="SUZ55333.1"/>
    <property type="molecule type" value="Genomic_DNA"/>
</dbReference>
<dbReference type="GO" id="GO:0008757">
    <property type="term" value="F:S-adenosylmethionine-dependent methyltransferase activity"/>
    <property type="evidence" value="ECO:0007669"/>
    <property type="project" value="InterPro"/>
</dbReference>
<dbReference type="PANTHER" id="PTHR43036:SF2">
    <property type="entry name" value="OS04G0481300 PROTEIN"/>
    <property type="match status" value="1"/>
</dbReference>
<evidence type="ECO:0000313" key="2">
    <source>
        <dbReference type="EMBL" id="SUZ55333.1"/>
    </source>
</evidence>
<dbReference type="InterPro" id="IPR029063">
    <property type="entry name" value="SAM-dependent_MTases_sf"/>
</dbReference>
<protein>
    <recommendedName>
        <fullName evidence="1">Methyltransferase type 11 domain-containing protein</fullName>
    </recommendedName>
</protein>
<dbReference type="Gene3D" id="3.40.50.150">
    <property type="entry name" value="Vaccinia Virus protein VP39"/>
    <property type="match status" value="1"/>
</dbReference>
<sequence>MEYPESSFNREDESDDALFYSEARLVVHIDAAAITQLKKYLFDQLPEGCTLLDLMSSWRSHIPDGLATHEVYGLGLNGEEMSNNPQLDHWVIKDINKDPNLPYEDSKFDAAMVIVSIQYLTDPISVFNELNRVLKKDCKFHVIYSNRMFPTKATKIWKIFDNFERARLIGSYFDSSGSWSVPNAVDLTPVGDVASDPLFVVSAKKK</sequence>
<accession>A0A381NP77</accession>
<gene>
    <name evidence="2" type="ORF">METZ01_LOCUS8187</name>
</gene>
<dbReference type="SUPFAM" id="SSF53335">
    <property type="entry name" value="S-adenosyl-L-methionine-dependent methyltransferases"/>
    <property type="match status" value="1"/>
</dbReference>
<feature type="domain" description="Methyltransferase type 11" evidence="1">
    <location>
        <begin position="89"/>
        <end position="140"/>
    </location>
</feature>
<organism evidence="2">
    <name type="scientific">marine metagenome</name>
    <dbReference type="NCBI Taxonomy" id="408172"/>
    <lineage>
        <taxon>unclassified sequences</taxon>
        <taxon>metagenomes</taxon>
        <taxon>ecological metagenomes</taxon>
    </lineage>
</organism>
<dbReference type="Pfam" id="PF08241">
    <property type="entry name" value="Methyltransf_11"/>
    <property type="match status" value="1"/>
</dbReference>
<reference evidence="2" key="1">
    <citation type="submission" date="2018-05" db="EMBL/GenBank/DDBJ databases">
        <authorList>
            <person name="Lanie J.A."/>
            <person name="Ng W.-L."/>
            <person name="Kazmierczak K.M."/>
            <person name="Andrzejewski T.M."/>
            <person name="Davidsen T.M."/>
            <person name="Wayne K.J."/>
            <person name="Tettelin H."/>
            <person name="Glass J.I."/>
            <person name="Rusch D."/>
            <person name="Podicherti R."/>
            <person name="Tsui H.-C.T."/>
            <person name="Winkler M.E."/>
        </authorList>
    </citation>
    <scope>NUCLEOTIDE SEQUENCE</scope>
</reference>
<name>A0A381NP77_9ZZZZ</name>